<dbReference type="AlphaFoldDB" id="A0A6V7WQE6"/>
<dbReference type="EMBL" id="CAJEWN010000740">
    <property type="protein sequence ID" value="CAD2189264.1"/>
    <property type="molecule type" value="Genomic_DNA"/>
</dbReference>
<sequence length="53" mass="6439">MFRMFKYLFTKNNSNADDNLPFKDTIGRGFQRNYLYKHVPLSENFHKTMYGNK</sequence>
<organism evidence="1 2">
    <name type="scientific">Meloidogyne enterolobii</name>
    <name type="common">Root-knot nematode worm</name>
    <name type="synonym">Meloidogyne mayaguensis</name>
    <dbReference type="NCBI Taxonomy" id="390850"/>
    <lineage>
        <taxon>Eukaryota</taxon>
        <taxon>Metazoa</taxon>
        <taxon>Ecdysozoa</taxon>
        <taxon>Nematoda</taxon>
        <taxon>Chromadorea</taxon>
        <taxon>Rhabditida</taxon>
        <taxon>Tylenchina</taxon>
        <taxon>Tylenchomorpha</taxon>
        <taxon>Tylenchoidea</taxon>
        <taxon>Meloidogynidae</taxon>
        <taxon>Meloidogyninae</taxon>
        <taxon>Meloidogyne</taxon>
    </lineage>
</organism>
<protein>
    <submittedName>
        <fullName evidence="1">Uncharacterized protein</fullName>
    </submittedName>
</protein>
<evidence type="ECO:0000313" key="1">
    <source>
        <dbReference type="EMBL" id="CAD2189264.1"/>
    </source>
</evidence>
<comment type="caution">
    <text evidence="1">The sequence shown here is derived from an EMBL/GenBank/DDBJ whole genome shotgun (WGS) entry which is preliminary data.</text>
</comment>
<dbReference type="Proteomes" id="UP000580250">
    <property type="component" value="Unassembled WGS sequence"/>
</dbReference>
<name>A0A6V7WQE6_MELEN</name>
<proteinExistence type="predicted"/>
<accession>A0A6V7WQE6</accession>
<reference evidence="1 2" key="1">
    <citation type="submission" date="2020-08" db="EMBL/GenBank/DDBJ databases">
        <authorList>
            <person name="Koutsovoulos G."/>
            <person name="Danchin GJ E."/>
        </authorList>
    </citation>
    <scope>NUCLEOTIDE SEQUENCE [LARGE SCALE GENOMIC DNA]</scope>
</reference>
<gene>
    <name evidence="1" type="ORF">MENT_LOCUS41974</name>
</gene>
<evidence type="ECO:0000313" key="2">
    <source>
        <dbReference type="Proteomes" id="UP000580250"/>
    </source>
</evidence>